<dbReference type="PANTHER" id="PTHR43861:SF1">
    <property type="entry name" value="TRANS-ACONITATE 2-METHYLTRANSFERASE"/>
    <property type="match status" value="1"/>
</dbReference>
<evidence type="ECO:0000256" key="2">
    <source>
        <dbReference type="ARBA" id="ARBA00022679"/>
    </source>
</evidence>
<gene>
    <name evidence="4" type="ORF">JW592_19780</name>
</gene>
<proteinExistence type="predicted"/>
<keyword evidence="5" id="KW-1185">Reference proteome</keyword>
<dbReference type="InterPro" id="IPR041698">
    <property type="entry name" value="Methyltransf_25"/>
</dbReference>
<dbReference type="EMBL" id="JAFFZN010000018">
    <property type="protein sequence ID" value="MBO8187684.1"/>
    <property type="molecule type" value="Genomic_DNA"/>
</dbReference>
<sequence length="345" mass="37324">MASSKWSRTLRTAFSQPDPAAHALLLRDSQQLTRTHFLTAAVHLGLLEALKTPAPAGELAERLGITRTEQFRILLELGVSVGELSVSSRISGTAAAPGTYALKGRRARALVGRNGSVLRALLEEQTAYHATVYRQLPETLRGGDLGDHLPRYAEVIAESSRIAEGVIAQYVREAVSEADGGRVLDVGCGSGVHLRAASARPGSSGTGLDLQPAAVELARDNLRRWSLDDRFTVRQGDVRETELDGPYDVVLLLNNVYYFAAEERPALFGTLRGALREGGTLVLVSMFHDRNPTALNLDLILACTQGCYPLTTPARLEPELREAGFGRIRTDQLVSGQSLYAIRAS</sequence>
<dbReference type="GO" id="GO:0032259">
    <property type="term" value="P:methylation"/>
    <property type="evidence" value="ECO:0007669"/>
    <property type="project" value="UniProtKB-KW"/>
</dbReference>
<dbReference type="InterPro" id="IPR036388">
    <property type="entry name" value="WH-like_DNA-bd_sf"/>
</dbReference>
<dbReference type="Pfam" id="PF13649">
    <property type="entry name" value="Methyltransf_25"/>
    <property type="match status" value="1"/>
</dbReference>
<dbReference type="Gene3D" id="3.40.50.150">
    <property type="entry name" value="Vaccinia Virus protein VP39"/>
    <property type="match status" value="1"/>
</dbReference>
<dbReference type="CDD" id="cd02440">
    <property type="entry name" value="AdoMet_MTases"/>
    <property type="match status" value="1"/>
</dbReference>
<organism evidence="4 5">
    <name type="scientific">Streptomyces spirodelae</name>
    <dbReference type="NCBI Taxonomy" id="2812904"/>
    <lineage>
        <taxon>Bacteria</taxon>
        <taxon>Bacillati</taxon>
        <taxon>Actinomycetota</taxon>
        <taxon>Actinomycetes</taxon>
        <taxon>Kitasatosporales</taxon>
        <taxon>Streptomycetaceae</taxon>
        <taxon>Streptomyces</taxon>
    </lineage>
</organism>
<reference evidence="4 5" key="1">
    <citation type="submission" date="2021-02" db="EMBL/GenBank/DDBJ databases">
        <title>Streptomyces spirodelae sp. nov., isolated from duckweed.</title>
        <authorList>
            <person name="Saimee Y."/>
            <person name="Duangmal K."/>
        </authorList>
    </citation>
    <scope>NUCLEOTIDE SEQUENCE [LARGE SCALE GENOMIC DNA]</scope>
    <source>
        <strain evidence="4 5">DW4-2</strain>
    </source>
</reference>
<dbReference type="InterPro" id="IPR029063">
    <property type="entry name" value="SAM-dependent_MTases_sf"/>
</dbReference>
<protein>
    <submittedName>
        <fullName evidence="4">Methyltransferase domain-containing protein</fullName>
    </submittedName>
</protein>
<dbReference type="RefSeq" id="WP_209266492.1">
    <property type="nucleotide sequence ID" value="NZ_JAFFZN010000018.1"/>
</dbReference>
<accession>A0ABS3WX16</accession>
<dbReference type="Gene3D" id="1.10.10.10">
    <property type="entry name" value="Winged helix-like DNA-binding domain superfamily/Winged helix DNA-binding domain"/>
    <property type="match status" value="1"/>
</dbReference>
<feature type="domain" description="Methyltransferase" evidence="3">
    <location>
        <begin position="183"/>
        <end position="279"/>
    </location>
</feature>
<evidence type="ECO:0000313" key="5">
    <source>
        <dbReference type="Proteomes" id="UP001518976"/>
    </source>
</evidence>
<evidence type="ECO:0000259" key="3">
    <source>
        <dbReference type="Pfam" id="PF13649"/>
    </source>
</evidence>
<dbReference type="Proteomes" id="UP001518976">
    <property type="component" value="Unassembled WGS sequence"/>
</dbReference>
<keyword evidence="2" id="KW-0808">Transferase</keyword>
<evidence type="ECO:0000256" key="1">
    <source>
        <dbReference type="ARBA" id="ARBA00022603"/>
    </source>
</evidence>
<dbReference type="PANTHER" id="PTHR43861">
    <property type="entry name" value="TRANS-ACONITATE 2-METHYLTRANSFERASE-RELATED"/>
    <property type="match status" value="1"/>
</dbReference>
<name>A0ABS3WX16_9ACTN</name>
<dbReference type="SUPFAM" id="SSF53335">
    <property type="entry name" value="S-adenosyl-L-methionine-dependent methyltransferases"/>
    <property type="match status" value="1"/>
</dbReference>
<evidence type="ECO:0000313" key="4">
    <source>
        <dbReference type="EMBL" id="MBO8187684.1"/>
    </source>
</evidence>
<dbReference type="GO" id="GO:0008168">
    <property type="term" value="F:methyltransferase activity"/>
    <property type="evidence" value="ECO:0007669"/>
    <property type="project" value="UniProtKB-KW"/>
</dbReference>
<keyword evidence="1 4" id="KW-0489">Methyltransferase</keyword>
<comment type="caution">
    <text evidence="4">The sequence shown here is derived from an EMBL/GenBank/DDBJ whole genome shotgun (WGS) entry which is preliminary data.</text>
</comment>